<protein>
    <submittedName>
        <fullName evidence="3">Dual specificity mitogen-activated protein kinase kinase 1</fullName>
    </submittedName>
</protein>
<feature type="region of interest" description="Disordered" evidence="1">
    <location>
        <begin position="1"/>
        <end position="20"/>
    </location>
</feature>
<comment type="caution">
    <text evidence="3">The sequence shown here is derived from an EMBL/GenBank/DDBJ whole genome shotgun (WGS) entry which is preliminary data.</text>
</comment>
<feature type="domain" description="Protein kinase" evidence="2">
    <location>
        <begin position="640"/>
        <end position="915"/>
    </location>
</feature>
<evidence type="ECO:0000313" key="3">
    <source>
        <dbReference type="EMBL" id="RAR12240.1"/>
    </source>
</evidence>
<feature type="region of interest" description="Disordered" evidence="1">
    <location>
        <begin position="1367"/>
        <end position="1413"/>
    </location>
</feature>
<proteinExistence type="predicted"/>
<dbReference type="SMART" id="SM00355">
    <property type="entry name" value="ZnF_C2H2"/>
    <property type="match status" value="2"/>
</dbReference>
<dbReference type="PROSITE" id="PS00108">
    <property type="entry name" value="PROTEIN_KINASE_ST"/>
    <property type="match status" value="1"/>
</dbReference>
<keyword evidence="3" id="KW-0418">Kinase</keyword>
<feature type="compositionally biased region" description="Polar residues" evidence="1">
    <location>
        <begin position="581"/>
        <end position="593"/>
    </location>
</feature>
<dbReference type="Gene3D" id="1.10.510.10">
    <property type="entry name" value="Transferase(Phosphotransferase) domain 1"/>
    <property type="match status" value="1"/>
</dbReference>
<gene>
    <name evidence="3" type="ORF">DDE83_004127</name>
</gene>
<dbReference type="GO" id="GO:0005524">
    <property type="term" value="F:ATP binding"/>
    <property type="evidence" value="ECO:0007669"/>
    <property type="project" value="InterPro"/>
</dbReference>
<dbReference type="PANTHER" id="PTHR33112:SF10">
    <property type="entry name" value="TOL"/>
    <property type="match status" value="1"/>
</dbReference>
<accession>A0A364N575</accession>
<dbReference type="CDD" id="cd00180">
    <property type="entry name" value="PKc"/>
    <property type="match status" value="1"/>
</dbReference>
<dbReference type="EMBL" id="QGDH01000050">
    <property type="protein sequence ID" value="RAR12240.1"/>
    <property type="molecule type" value="Genomic_DNA"/>
</dbReference>
<dbReference type="InterPro" id="IPR010730">
    <property type="entry name" value="HET"/>
</dbReference>
<dbReference type="Gene3D" id="3.30.200.20">
    <property type="entry name" value="Phosphorylase Kinase, domain 1"/>
    <property type="match status" value="1"/>
</dbReference>
<feature type="compositionally biased region" description="Basic and acidic residues" evidence="1">
    <location>
        <begin position="510"/>
        <end position="538"/>
    </location>
</feature>
<dbReference type="InterPro" id="IPR000719">
    <property type="entry name" value="Prot_kinase_dom"/>
</dbReference>
<evidence type="ECO:0000256" key="1">
    <source>
        <dbReference type="SAM" id="MobiDB-lite"/>
    </source>
</evidence>
<evidence type="ECO:0000259" key="2">
    <source>
        <dbReference type="PROSITE" id="PS50011"/>
    </source>
</evidence>
<keyword evidence="4" id="KW-1185">Reference proteome</keyword>
<feature type="compositionally biased region" description="Gly residues" evidence="1">
    <location>
        <begin position="457"/>
        <end position="466"/>
    </location>
</feature>
<feature type="region of interest" description="Disordered" evidence="1">
    <location>
        <begin position="580"/>
        <end position="617"/>
    </location>
</feature>
<dbReference type="InterPro" id="IPR011009">
    <property type="entry name" value="Kinase-like_dom_sf"/>
</dbReference>
<dbReference type="InterPro" id="IPR008271">
    <property type="entry name" value="Ser/Thr_kinase_AS"/>
</dbReference>
<keyword evidence="3" id="KW-0808">Transferase</keyword>
<dbReference type="InterPro" id="IPR013087">
    <property type="entry name" value="Znf_C2H2_type"/>
</dbReference>
<feature type="region of interest" description="Disordered" evidence="1">
    <location>
        <begin position="412"/>
        <end position="469"/>
    </location>
</feature>
<reference evidence="4" key="1">
    <citation type="submission" date="2018-05" db="EMBL/GenBank/DDBJ databases">
        <title>Draft genome sequence of Stemphylium lycopersici strain CIDEFI 213.</title>
        <authorList>
            <person name="Medina R."/>
            <person name="Franco M.E.E."/>
            <person name="Lucentini C.G."/>
            <person name="Saparrat M.C.N."/>
            <person name="Balatti P.A."/>
        </authorList>
    </citation>
    <scope>NUCLEOTIDE SEQUENCE [LARGE SCALE GENOMIC DNA]</scope>
    <source>
        <strain evidence="4">CIDEFI 213</strain>
    </source>
</reference>
<evidence type="ECO:0000313" key="4">
    <source>
        <dbReference type="Proteomes" id="UP000249619"/>
    </source>
</evidence>
<dbReference type="SUPFAM" id="SSF56112">
    <property type="entry name" value="Protein kinase-like (PK-like)"/>
    <property type="match status" value="1"/>
</dbReference>
<organism evidence="3 4">
    <name type="scientific">Stemphylium lycopersici</name>
    <name type="common">Tomato gray leaf spot disease fungus</name>
    <name type="synonym">Thyrospora lycopersici</name>
    <dbReference type="NCBI Taxonomy" id="183478"/>
    <lineage>
        <taxon>Eukaryota</taxon>
        <taxon>Fungi</taxon>
        <taxon>Dikarya</taxon>
        <taxon>Ascomycota</taxon>
        <taxon>Pezizomycotina</taxon>
        <taxon>Dothideomycetes</taxon>
        <taxon>Pleosporomycetidae</taxon>
        <taxon>Pleosporales</taxon>
        <taxon>Pleosporineae</taxon>
        <taxon>Pleosporaceae</taxon>
        <taxon>Stemphylium</taxon>
    </lineage>
</organism>
<dbReference type="SMART" id="SM00220">
    <property type="entry name" value="S_TKc"/>
    <property type="match status" value="1"/>
</dbReference>
<dbReference type="GO" id="GO:0004672">
    <property type="term" value="F:protein kinase activity"/>
    <property type="evidence" value="ECO:0007669"/>
    <property type="project" value="InterPro"/>
</dbReference>
<dbReference type="STRING" id="183478.A0A364N575"/>
<feature type="compositionally biased region" description="Basic and acidic residues" evidence="1">
    <location>
        <begin position="1395"/>
        <end position="1407"/>
    </location>
</feature>
<dbReference type="PROSITE" id="PS50011">
    <property type="entry name" value="PROTEIN_KINASE_DOM"/>
    <property type="match status" value="1"/>
</dbReference>
<feature type="compositionally biased region" description="Acidic residues" evidence="1">
    <location>
        <begin position="412"/>
        <end position="427"/>
    </location>
</feature>
<sequence>MFAATPQFKPADNTSGFPFADEGIDTATSSFIDPAVFDTPQQGTFDMQHSLTLDDTSVTPAWNTQLTPNMQIQHNANAFPPTPMQSFDAMGTMSTQLNALGKRPLQLEAHDFPHSKRHASYDFPLFPTPPATTASSWGLEPTPSSSTLLEGLSDEAADVCATWFTKYNVLPGDRHIDSLSQLTGEPAEAIRSWFGQLLKQGMGKGGPNDSAYKSQTALIQQQESFWDDQTYQTELLRASPPQPLQQLLEDTTPEASSSRDDTIASTVQPVAAARSCKKRCTPTDDLELLGRDPRKIYQCTRKCGKRYGRKNDWKRKEEEGYPCKSWVCSLCTSEGVENVKPCYRKYHFVQHFRNIHADINPDDHEETSIVYSETEFPRKCGFCRHRFASRQERIDHIADHFKQGKCMLDWRDDEDNDGNDSTDDDNDDRPSGDGFDGKPYQQPPFDPRGGNDSHYFGGDGSCGGPAGQQPQSGFFHFQLSQLGESQLYCADQPIKHTILSPNISPSWTSHADDGTASREEPIDRKSPLEEHVPTEDNHQTALAGDVVAKSMKEYKTSLVEIQDDGRDLEHTCGGHARISIETATSSSGPTNATLDGLPIGGRGSRTSEPPSDISETALSRRNGLTEQAPTRSHTPQVSSFHSIKLLGAGGFSTVDEVMHQQTGLRVGRKTLKNRNQTALEELKKEVSVLQKLRHPHIIRFLGAYSKGDKMSILLSPVAETTLAVWLQRPAVQNSATLLEVIVKMFGCLASSVRYLHEQRPVVKHMDIKPQNILIVGGDREFPHVVLSDFGVSSAEELSDDQRRPWTRQYIAPEVFEGFTRKQAADIWSLGCVFAEMASVPFSQSNTGWLAFRKTFSGRTGTYYWQDVQGVQDKLSSFLECAKSPTEQVVVRTLQTMLCAEPNDRPDAASLTMIFTPAPCCLNWPNDKVTFPGPQEEVLEAEKFAHEHGIECHAQPHGRDKNANGPDARVSSAKTWLEDCMHTHEACHLVTTRESSDLPKRLIDILPEGQMRAYVKVVNSDSLGITMKQVQYVALSHVWNQTEPLLSSHSLSGMQTELGLQTLPVAVRNAISEAQRLGIRYCWLDSLCVLQDSDQDKEQECLRMSTTFRNATLTVVLDQLANASVSENVGSQVMAIGTTDKTYRASLFDFTSTKGTAAARIPAATLLPASILSAPNLGWDTRAWALQNRLLSRRFLHLGEQSYWECNTLKASETFPRGLSPLVWEKVHTQCDKAHMITQKIGRALNTANTNANGRFSNVIRHMLDVHGTATSLKTVGKKELDEVFCDHPGSHCVPNANTTPSSLTEPHAPLPSASRLRDYQWLRKQGSGFGQDPEAVLAMLKVCDTDKMASTLNIDCCTSSTGRSRRDYRETATCGNENGDLGRKSKSETANAEIGHGRNEGKGHNDSKASGLI</sequence>
<dbReference type="Pfam" id="PF06985">
    <property type="entry name" value="HET"/>
    <property type="match status" value="1"/>
</dbReference>
<name>A0A364N575_STELY</name>
<dbReference type="Pfam" id="PF00069">
    <property type="entry name" value="Pkinase"/>
    <property type="match status" value="1"/>
</dbReference>
<feature type="compositionally biased region" description="Polar residues" evidence="1">
    <location>
        <begin position="604"/>
        <end position="617"/>
    </location>
</feature>
<dbReference type="PANTHER" id="PTHR33112">
    <property type="entry name" value="DOMAIN PROTEIN, PUTATIVE-RELATED"/>
    <property type="match status" value="1"/>
</dbReference>
<feature type="region of interest" description="Disordered" evidence="1">
    <location>
        <begin position="501"/>
        <end position="538"/>
    </location>
</feature>
<dbReference type="Proteomes" id="UP000249619">
    <property type="component" value="Unassembled WGS sequence"/>
</dbReference>